<dbReference type="STRING" id="546991.N1JLK3"/>
<dbReference type="eggNOG" id="ENOG502RY3X">
    <property type="taxonomic scope" value="Eukaryota"/>
</dbReference>
<feature type="region of interest" description="Disordered" evidence="1">
    <location>
        <begin position="221"/>
        <end position="299"/>
    </location>
</feature>
<proteinExistence type="predicted"/>
<evidence type="ECO:0000313" key="3">
    <source>
        <dbReference type="Proteomes" id="UP000015441"/>
    </source>
</evidence>
<evidence type="ECO:0000313" key="2">
    <source>
        <dbReference type="EMBL" id="CCU81445.1"/>
    </source>
</evidence>
<dbReference type="Proteomes" id="UP000015441">
    <property type="component" value="Unassembled WGS sequence"/>
</dbReference>
<evidence type="ECO:0000256" key="1">
    <source>
        <dbReference type="SAM" id="MobiDB-lite"/>
    </source>
</evidence>
<dbReference type="InParanoid" id="N1JLK3"/>
<dbReference type="OrthoDB" id="2402916at2759"/>
<keyword evidence="3" id="KW-1185">Reference proteome</keyword>
<feature type="compositionally biased region" description="Polar residues" evidence="1">
    <location>
        <begin position="224"/>
        <end position="244"/>
    </location>
</feature>
<dbReference type="EMBL" id="CAUH01005068">
    <property type="protein sequence ID" value="CCU81445.1"/>
    <property type="molecule type" value="Genomic_DNA"/>
</dbReference>
<feature type="non-terminal residue" evidence="2">
    <location>
        <position position="1"/>
    </location>
</feature>
<reference evidence="2 3" key="1">
    <citation type="journal article" date="2010" name="Science">
        <title>Genome expansion and gene loss in powdery mildew fungi reveal tradeoffs in extreme parasitism.</title>
        <authorList>
            <person name="Spanu P.D."/>
            <person name="Abbott J.C."/>
            <person name="Amselem J."/>
            <person name="Burgis T.A."/>
            <person name="Soanes D.M."/>
            <person name="Stueber K."/>
            <person name="Ver Loren van Themaat E."/>
            <person name="Brown J.K.M."/>
            <person name="Butcher S.A."/>
            <person name="Gurr S.J."/>
            <person name="Lebrun M.-H."/>
            <person name="Ridout C.J."/>
            <person name="Schulze-Lefert P."/>
            <person name="Talbot N.J."/>
            <person name="Ahmadinejad N."/>
            <person name="Ametz C."/>
            <person name="Barton G.R."/>
            <person name="Benjdia M."/>
            <person name="Bidzinski P."/>
            <person name="Bindschedler L.V."/>
            <person name="Both M."/>
            <person name="Brewer M.T."/>
            <person name="Cadle-Davidson L."/>
            <person name="Cadle-Davidson M.M."/>
            <person name="Collemare J."/>
            <person name="Cramer R."/>
            <person name="Frenkel O."/>
            <person name="Godfrey D."/>
            <person name="Harriman J."/>
            <person name="Hoede C."/>
            <person name="King B.C."/>
            <person name="Klages S."/>
            <person name="Kleemann J."/>
            <person name="Knoll D."/>
            <person name="Koti P.S."/>
            <person name="Kreplak J."/>
            <person name="Lopez-Ruiz F.J."/>
            <person name="Lu X."/>
            <person name="Maekawa T."/>
            <person name="Mahanil S."/>
            <person name="Micali C."/>
            <person name="Milgroom M.G."/>
            <person name="Montana G."/>
            <person name="Noir S."/>
            <person name="O'Connell R.J."/>
            <person name="Oberhaensli S."/>
            <person name="Parlange F."/>
            <person name="Pedersen C."/>
            <person name="Quesneville H."/>
            <person name="Reinhardt R."/>
            <person name="Rott M."/>
            <person name="Sacristan S."/>
            <person name="Schmidt S.M."/>
            <person name="Schoen M."/>
            <person name="Skamnioti P."/>
            <person name="Sommer H."/>
            <person name="Stephens A."/>
            <person name="Takahara H."/>
            <person name="Thordal-Christensen H."/>
            <person name="Vigouroux M."/>
            <person name="Wessling R."/>
            <person name="Wicker T."/>
            <person name="Panstruga R."/>
        </authorList>
    </citation>
    <scope>NUCLEOTIDE SEQUENCE [LARGE SCALE GENOMIC DNA]</scope>
    <source>
        <strain evidence="2">DH14</strain>
    </source>
</reference>
<gene>
    <name evidence="2" type="ORF">BGHDH14_bgh03335</name>
</gene>
<accession>N1JLK3</accession>
<dbReference type="AlphaFoldDB" id="N1JLK3"/>
<comment type="caution">
    <text evidence="2">The sequence shown here is derived from an EMBL/GenBank/DDBJ whole genome shotgun (WGS) entry which is preliminary data.</text>
</comment>
<protein>
    <submittedName>
        <fullName evidence="2">Uncharacterized protein</fullName>
    </submittedName>
</protein>
<dbReference type="HOGENOM" id="CLU_030352_2_0_1"/>
<sequence>TYLVWRYCIKTTRLSYPPEMWDEDTEDTYKEEKEFTSKKDVRSSVYTVGSIASTVLTRASNIIQIAYIPGVTNRSVVSSPSFLVPPVPPIPLALSSSYGHSPCFEQEHFFMPGDLRDSTYSAMTSQTSLGRCSIASTVYGKNAIVSPVPAQTGICGKAAVVSVKPSTASGELLAPVRTLEYSKFEDSGLPSPAFSVGSTFLNRASAATQSKTQVNRIHQKLSESRNLSNEQRSPRNSQATTFISETPIMEQGPFDDPRPRCSSVSSLSAVIEEAARRIGISSPDNRESTPFGDENEVKE</sequence>
<organism evidence="2 3">
    <name type="scientific">Blumeria graminis f. sp. hordei (strain DH14)</name>
    <name type="common">Barley powdery mildew</name>
    <name type="synonym">Oidium monilioides f. sp. hordei</name>
    <dbReference type="NCBI Taxonomy" id="546991"/>
    <lineage>
        <taxon>Eukaryota</taxon>
        <taxon>Fungi</taxon>
        <taxon>Dikarya</taxon>
        <taxon>Ascomycota</taxon>
        <taxon>Pezizomycotina</taxon>
        <taxon>Leotiomycetes</taxon>
        <taxon>Erysiphales</taxon>
        <taxon>Erysiphaceae</taxon>
        <taxon>Blumeria</taxon>
        <taxon>Blumeria hordei</taxon>
    </lineage>
</organism>
<name>N1JLK3_BLUG1</name>